<proteinExistence type="predicted"/>
<dbReference type="InterPro" id="IPR004827">
    <property type="entry name" value="bZIP"/>
</dbReference>
<evidence type="ECO:0000313" key="2">
    <source>
        <dbReference type="EMBL" id="CAG8481072.1"/>
    </source>
</evidence>
<dbReference type="PROSITE" id="PS50217">
    <property type="entry name" value="BZIP"/>
    <property type="match status" value="1"/>
</dbReference>
<dbReference type="Proteomes" id="UP000789706">
    <property type="component" value="Unassembled WGS sequence"/>
</dbReference>
<accession>A0A9N8W8J0</accession>
<evidence type="ECO:0000313" key="3">
    <source>
        <dbReference type="Proteomes" id="UP000789706"/>
    </source>
</evidence>
<dbReference type="OrthoDB" id="2482617at2759"/>
<dbReference type="GO" id="GO:0003700">
    <property type="term" value="F:DNA-binding transcription factor activity"/>
    <property type="evidence" value="ECO:0007669"/>
    <property type="project" value="InterPro"/>
</dbReference>
<keyword evidence="3" id="KW-1185">Reference proteome</keyword>
<protein>
    <submittedName>
        <fullName evidence="2">9424_t:CDS:1</fullName>
    </submittedName>
</protein>
<dbReference type="AlphaFoldDB" id="A0A9N8W8J0"/>
<comment type="caution">
    <text evidence="2">The sequence shown here is derived from an EMBL/GenBank/DDBJ whole genome shotgun (WGS) entry which is preliminary data.</text>
</comment>
<dbReference type="EMBL" id="CAJVPK010000240">
    <property type="protein sequence ID" value="CAG8481072.1"/>
    <property type="molecule type" value="Genomic_DNA"/>
</dbReference>
<sequence>MSLLVTQKSSRYECIDGETPLKRRRRFNQIAAERSRTKKKENEEKLIYLAITLQAENTALRSLVSKLKEDLLLLRS</sequence>
<gene>
    <name evidence="2" type="ORF">DEBURN_LOCUS3666</name>
</gene>
<name>A0A9N8W8J0_9GLOM</name>
<dbReference type="Gene3D" id="1.20.5.170">
    <property type="match status" value="1"/>
</dbReference>
<reference evidence="2" key="1">
    <citation type="submission" date="2021-06" db="EMBL/GenBank/DDBJ databases">
        <authorList>
            <person name="Kallberg Y."/>
            <person name="Tangrot J."/>
            <person name="Rosling A."/>
        </authorList>
    </citation>
    <scope>NUCLEOTIDE SEQUENCE</scope>
    <source>
        <strain evidence="2">AZ414A</strain>
    </source>
</reference>
<feature type="domain" description="BZIP" evidence="1">
    <location>
        <begin position="18"/>
        <end position="76"/>
    </location>
</feature>
<dbReference type="Pfam" id="PF07716">
    <property type="entry name" value="bZIP_2"/>
    <property type="match status" value="1"/>
</dbReference>
<dbReference type="SUPFAM" id="SSF57959">
    <property type="entry name" value="Leucine zipper domain"/>
    <property type="match status" value="1"/>
</dbReference>
<organism evidence="2 3">
    <name type="scientific">Diversispora eburnea</name>
    <dbReference type="NCBI Taxonomy" id="1213867"/>
    <lineage>
        <taxon>Eukaryota</taxon>
        <taxon>Fungi</taxon>
        <taxon>Fungi incertae sedis</taxon>
        <taxon>Mucoromycota</taxon>
        <taxon>Glomeromycotina</taxon>
        <taxon>Glomeromycetes</taxon>
        <taxon>Diversisporales</taxon>
        <taxon>Diversisporaceae</taxon>
        <taxon>Diversispora</taxon>
    </lineage>
</organism>
<evidence type="ECO:0000259" key="1">
    <source>
        <dbReference type="PROSITE" id="PS50217"/>
    </source>
</evidence>
<dbReference type="InterPro" id="IPR046347">
    <property type="entry name" value="bZIP_sf"/>
</dbReference>